<feature type="transmembrane region" description="Helical" evidence="2">
    <location>
        <begin position="219"/>
        <end position="239"/>
    </location>
</feature>
<evidence type="ECO:0000256" key="2">
    <source>
        <dbReference type="SAM" id="Phobius"/>
    </source>
</evidence>
<feature type="compositionally biased region" description="Pro residues" evidence="1">
    <location>
        <begin position="178"/>
        <end position="187"/>
    </location>
</feature>
<protein>
    <recommendedName>
        <fullName evidence="7">CCDC81-like prokaryotic HU domain-containing protein</fullName>
    </recommendedName>
</protein>
<dbReference type="RefSeq" id="WP_149838581.1">
    <property type="nucleotide sequence ID" value="NZ_VUOC01000002.1"/>
</dbReference>
<feature type="region of interest" description="Disordered" evidence="1">
    <location>
        <begin position="133"/>
        <end position="208"/>
    </location>
</feature>
<feature type="domain" description="CCDC81-like prokaryotic HU" evidence="4">
    <location>
        <begin position="62"/>
        <end position="115"/>
    </location>
</feature>
<evidence type="ECO:0000313" key="6">
    <source>
        <dbReference type="Proteomes" id="UP000324611"/>
    </source>
</evidence>
<sequence length="367" mass="40637">MILQQYIQDVLFRQQVCIVPGLGTFTLQYSPARYNAVDRSLDPPAQQVTFEENWTDDGSCVEWISLKENLVSSVAQLKLDKYINALKADLQNGQPLDLPGIGTLQLNSQGHIVFREEALPSRPDTLQLRQVNFSDPAPSWTPPASTPPPPVDTYTPPPVTPAYQEPAYQAPAYQEPAYTPPADPTPTPAASSQYAAEQPPTPAPVPPWEQEEQQSRFRWWWVAIPIAAALLATAIWWFVNNQSSLAADNNTEETAPPVIPADTMSMPQEVTPIDTGTAPVTFKPTDTLKYLVVFAEYTNGRANAEKRASQLKRCCNVNVSMDYIGRDSSTVRLSVPFRSLAADTAANIKTVQVNYAQKFKAYLELIK</sequence>
<organism evidence="5 6">
    <name type="scientific">Chitinophaga agrisoli</name>
    <dbReference type="NCBI Taxonomy" id="2607653"/>
    <lineage>
        <taxon>Bacteria</taxon>
        <taxon>Pseudomonadati</taxon>
        <taxon>Bacteroidota</taxon>
        <taxon>Chitinophagia</taxon>
        <taxon>Chitinophagales</taxon>
        <taxon>Chitinophagaceae</taxon>
        <taxon>Chitinophaga</taxon>
    </lineage>
</organism>
<feature type="domain" description="CCDC81-like prokaryotic HU" evidence="3">
    <location>
        <begin position="3"/>
        <end position="53"/>
    </location>
</feature>
<dbReference type="Pfam" id="PF18174">
    <property type="entry name" value="HU-CCDC81_bac_1"/>
    <property type="match status" value="1"/>
</dbReference>
<dbReference type="Proteomes" id="UP000324611">
    <property type="component" value="Unassembled WGS sequence"/>
</dbReference>
<dbReference type="AlphaFoldDB" id="A0A5B2VZL2"/>
<dbReference type="InterPro" id="IPR041268">
    <property type="entry name" value="HU-CCDC81_bac_2"/>
</dbReference>
<accession>A0A5B2VZL2</accession>
<name>A0A5B2VZL2_9BACT</name>
<keyword evidence="2" id="KW-1133">Transmembrane helix</keyword>
<dbReference type="InterPro" id="IPR040495">
    <property type="entry name" value="HU-CCDC81_bac_1"/>
</dbReference>
<evidence type="ECO:0000259" key="4">
    <source>
        <dbReference type="Pfam" id="PF18175"/>
    </source>
</evidence>
<dbReference type="Pfam" id="PF18175">
    <property type="entry name" value="HU-CCDC81_bac_2"/>
    <property type="match status" value="1"/>
</dbReference>
<keyword evidence="2" id="KW-0472">Membrane</keyword>
<evidence type="ECO:0000313" key="5">
    <source>
        <dbReference type="EMBL" id="KAA2243706.1"/>
    </source>
</evidence>
<gene>
    <name evidence="5" type="ORF">F0L74_14605</name>
</gene>
<keyword evidence="2" id="KW-0812">Transmembrane</keyword>
<reference evidence="5 6" key="1">
    <citation type="submission" date="2019-09" db="EMBL/GenBank/DDBJ databases">
        <title>Chitinophaga ginsengihumi sp. nov., isolated from soil of ginseng rhizosphere.</title>
        <authorList>
            <person name="Lee J."/>
        </authorList>
    </citation>
    <scope>NUCLEOTIDE SEQUENCE [LARGE SCALE GENOMIC DNA]</scope>
    <source>
        <strain evidence="5 6">BN140078</strain>
    </source>
</reference>
<proteinExistence type="predicted"/>
<comment type="caution">
    <text evidence="5">The sequence shown here is derived from an EMBL/GenBank/DDBJ whole genome shotgun (WGS) entry which is preliminary data.</text>
</comment>
<feature type="compositionally biased region" description="Low complexity" evidence="1">
    <location>
        <begin position="161"/>
        <end position="177"/>
    </location>
</feature>
<dbReference type="EMBL" id="VUOC01000002">
    <property type="protein sequence ID" value="KAA2243706.1"/>
    <property type="molecule type" value="Genomic_DNA"/>
</dbReference>
<reference evidence="5 6" key="2">
    <citation type="submission" date="2019-09" db="EMBL/GenBank/DDBJ databases">
        <authorList>
            <person name="Jin C."/>
        </authorList>
    </citation>
    <scope>NUCLEOTIDE SEQUENCE [LARGE SCALE GENOMIC DNA]</scope>
    <source>
        <strain evidence="5 6">BN140078</strain>
    </source>
</reference>
<feature type="compositionally biased region" description="Pro residues" evidence="1">
    <location>
        <begin position="139"/>
        <end position="160"/>
    </location>
</feature>
<evidence type="ECO:0000256" key="1">
    <source>
        <dbReference type="SAM" id="MobiDB-lite"/>
    </source>
</evidence>
<keyword evidence="6" id="KW-1185">Reference proteome</keyword>
<evidence type="ECO:0008006" key="7">
    <source>
        <dbReference type="Google" id="ProtNLM"/>
    </source>
</evidence>
<evidence type="ECO:0000259" key="3">
    <source>
        <dbReference type="Pfam" id="PF18174"/>
    </source>
</evidence>